<accession>A0A914YMH3</accession>
<protein>
    <submittedName>
        <fullName evidence="4">PH domain-containing protein</fullName>
    </submittedName>
</protein>
<evidence type="ECO:0000256" key="1">
    <source>
        <dbReference type="ARBA" id="ARBA00022801"/>
    </source>
</evidence>
<reference evidence="4" key="1">
    <citation type="submission" date="2022-11" db="UniProtKB">
        <authorList>
            <consortium name="WormBaseParasite"/>
        </authorList>
    </citation>
    <scope>IDENTIFICATION</scope>
</reference>
<keyword evidence="1" id="KW-0378">Hydrolase</keyword>
<evidence type="ECO:0000313" key="3">
    <source>
        <dbReference type="Proteomes" id="UP000887577"/>
    </source>
</evidence>
<organism evidence="3 4">
    <name type="scientific">Panagrolaimus superbus</name>
    <dbReference type="NCBI Taxonomy" id="310955"/>
    <lineage>
        <taxon>Eukaryota</taxon>
        <taxon>Metazoa</taxon>
        <taxon>Ecdysozoa</taxon>
        <taxon>Nematoda</taxon>
        <taxon>Chromadorea</taxon>
        <taxon>Rhabditida</taxon>
        <taxon>Tylenchina</taxon>
        <taxon>Panagrolaimomorpha</taxon>
        <taxon>Panagrolaimoidea</taxon>
        <taxon>Panagrolaimidae</taxon>
        <taxon>Panagrolaimus</taxon>
    </lineage>
</organism>
<dbReference type="WBParaSite" id="PSU_v2.g20779.t1">
    <property type="protein sequence ID" value="PSU_v2.g20779.t1"/>
    <property type="gene ID" value="PSU_v2.g20779"/>
</dbReference>
<dbReference type="GO" id="GO:0005737">
    <property type="term" value="C:cytoplasm"/>
    <property type="evidence" value="ECO:0007669"/>
    <property type="project" value="TreeGrafter"/>
</dbReference>
<proteinExistence type="predicted"/>
<sequence>MEDDNAADIVKWLFKDETKVDLSDELYLRHSDEPVKCLVKLKGNLLAIRALETAVEPILIVCENIKVEKQEEFPTKFLIKYGEYHQLELTAKDEKAKEEWMLKISMASHNIARGELDEVSHQYLNISSKPDASTSKADNASLYFLTTPFAKKLDFFVKSTATIPARKITCTEEMYESKLSIILPFEYIKLANKWAVELVNVVKSKSWRSGSQIVTDAAANVVRHLNSNIEIYQQAIEFLENYDGPSFRKSKDKFSIVMGPVPTNLHVQIFKVVDKDANLSCHYVTSGATAAIPLRFKNGGLHRQKELLQASLDDHAIDNTNNVLFSERRQILLNSKKMIGTLTRKIDNEWKIGQFGEKDHTGAEILADIKKLYEGITNMTGSIANINNLFNAIYNNEQLNEETRTSLASQMDALEMSVISLDSKMEVINTIDDNVEGRKHFQKSAKTALNSTLDIMLHVVEGLINAQILGLVNALRNPEQCQTYFHILFRKDFVLSQIITVVATSLLTTLDRLPHSEILRWDFIPPLVCYFSFLSCFGDEKGMMEDMFDMWISFCSQIQFKFVPASSSISQICIPQIEGTDGFLTVSLPLLSSLMEKLGPRLANSEPFYVRTSFWNLGINHEATMAQSMSSIKLEEQINFAGCAAVETYVKLLEETFPNDNTLPMQQIHDQLSDLQAVVEECPSRKNVAIFIKVMTLMSTIHSTCILACKSGKDRTSMAVTLEEARFVKEHCCIFGDQLTQVLDNIRRNGVRLENCRKNIGKSVYSFSPFQLHFLPKEFCPPSGTYSHNVAS</sequence>
<dbReference type="Proteomes" id="UP000887577">
    <property type="component" value="Unplaced"/>
</dbReference>
<dbReference type="PANTHER" id="PTHR12187">
    <property type="entry name" value="AGAP000124-PA"/>
    <property type="match status" value="1"/>
</dbReference>
<dbReference type="GO" id="GO:0016316">
    <property type="term" value="F:phosphatidylinositol-3,4-bisphosphate 4-phosphatase activity"/>
    <property type="evidence" value="ECO:0007669"/>
    <property type="project" value="InterPro"/>
</dbReference>
<evidence type="ECO:0000256" key="2">
    <source>
        <dbReference type="ARBA" id="ARBA00023098"/>
    </source>
</evidence>
<name>A0A914YMH3_9BILA</name>
<dbReference type="PANTHER" id="PTHR12187:SF11">
    <property type="entry name" value="PHOSPHATIDYLINOSITOL-3,4-BISPHOSPHATE 4-PHOSPHATASE"/>
    <property type="match status" value="1"/>
</dbReference>
<dbReference type="AlphaFoldDB" id="A0A914YMH3"/>
<dbReference type="InterPro" id="IPR039034">
    <property type="entry name" value="INPP4"/>
</dbReference>
<keyword evidence="3" id="KW-1185">Reference proteome</keyword>
<evidence type="ECO:0000313" key="4">
    <source>
        <dbReference type="WBParaSite" id="PSU_v2.g20779.t1"/>
    </source>
</evidence>
<keyword evidence="2" id="KW-0443">Lipid metabolism</keyword>